<proteinExistence type="predicted"/>
<accession>A0A4C1Z2I6</accession>
<dbReference type="EMBL" id="BGZK01001502">
    <property type="protein sequence ID" value="GBP81244.1"/>
    <property type="molecule type" value="Genomic_DNA"/>
</dbReference>
<dbReference type="AlphaFoldDB" id="A0A4C1Z2I6"/>
<reference evidence="1 2" key="1">
    <citation type="journal article" date="2019" name="Commun. Biol.">
        <title>The bagworm genome reveals a unique fibroin gene that provides high tensile strength.</title>
        <authorList>
            <person name="Kono N."/>
            <person name="Nakamura H."/>
            <person name="Ohtoshi R."/>
            <person name="Tomita M."/>
            <person name="Numata K."/>
            <person name="Arakawa K."/>
        </authorList>
    </citation>
    <scope>NUCLEOTIDE SEQUENCE [LARGE SCALE GENOMIC DNA]</scope>
</reference>
<protein>
    <submittedName>
        <fullName evidence="1">Uncharacterized protein</fullName>
    </submittedName>
</protein>
<evidence type="ECO:0000313" key="1">
    <source>
        <dbReference type="EMBL" id="GBP81244.1"/>
    </source>
</evidence>
<organism evidence="1 2">
    <name type="scientific">Eumeta variegata</name>
    <name type="common">Bagworm moth</name>
    <name type="synonym">Eumeta japonica</name>
    <dbReference type="NCBI Taxonomy" id="151549"/>
    <lineage>
        <taxon>Eukaryota</taxon>
        <taxon>Metazoa</taxon>
        <taxon>Ecdysozoa</taxon>
        <taxon>Arthropoda</taxon>
        <taxon>Hexapoda</taxon>
        <taxon>Insecta</taxon>
        <taxon>Pterygota</taxon>
        <taxon>Neoptera</taxon>
        <taxon>Endopterygota</taxon>
        <taxon>Lepidoptera</taxon>
        <taxon>Glossata</taxon>
        <taxon>Ditrysia</taxon>
        <taxon>Tineoidea</taxon>
        <taxon>Psychidae</taxon>
        <taxon>Oiketicinae</taxon>
        <taxon>Eumeta</taxon>
    </lineage>
</organism>
<evidence type="ECO:0000313" key="2">
    <source>
        <dbReference type="Proteomes" id="UP000299102"/>
    </source>
</evidence>
<comment type="caution">
    <text evidence="1">The sequence shown here is derived from an EMBL/GenBank/DDBJ whole genome shotgun (WGS) entry which is preliminary data.</text>
</comment>
<sequence>MTEENIGAVRLMTETDKKCKDLAVVTQMLCTTWLQMTKAGFTVTISKPKESLLSGCFEELPTGVKVTPCSEPMEGRRGAGAALG</sequence>
<gene>
    <name evidence="1" type="ORF">EVAR_61450_1</name>
</gene>
<name>A0A4C1Z2I6_EUMVA</name>
<keyword evidence="2" id="KW-1185">Reference proteome</keyword>
<dbReference type="Proteomes" id="UP000299102">
    <property type="component" value="Unassembled WGS sequence"/>
</dbReference>